<dbReference type="EMBL" id="JACOOI010000012">
    <property type="protein sequence ID" value="MBC5643668.1"/>
    <property type="molecule type" value="Genomic_DNA"/>
</dbReference>
<dbReference type="Proteomes" id="UP000644010">
    <property type="component" value="Unassembled WGS sequence"/>
</dbReference>
<proteinExistence type="predicted"/>
<evidence type="ECO:0000313" key="3">
    <source>
        <dbReference type="EMBL" id="MBC5643668.1"/>
    </source>
</evidence>
<reference evidence="3 4" key="1">
    <citation type="submission" date="2020-08" db="EMBL/GenBank/DDBJ databases">
        <title>Genome public.</title>
        <authorList>
            <person name="Liu C."/>
            <person name="Sun Q."/>
        </authorList>
    </citation>
    <scope>NUCLEOTIDE SEQUENCE [LARGE SCALE GENOMIC DNA]</scope>
    <source>
        <strain evidence="3 4">BX2</strain>
    </source>
</reference>
<organism evidence="3 4">
    <name type="scientific">Parabacteroides segnis</name>
    <dbReference type="NCBI Taxonomy" id="2763058"/>
    <lineage>
        <taxon>Bacteria</taxon>
        <taxon>Pseudomonadati</taxon>
        <taxon>Bacteroidota</taxon>
        <taxon>Bacteroidia</taxon>
        <taxon>Bacteroidales</taxon>
        <taxon>Tannerellaceae</taxon>
        <taxon>Parabacteroides</taxon>
    </lineage>
</organism>
<keyword evidence="1 3" id="KW-0238">DNA-binding</keyword>
<protein>
    <submittedName>
        <fullName evidence="3">HU family DNA-binding protein</fullName>
    </submittedName>
</protein>
<dbReference type="GO" id="GO:0003677">
    <property type="term" value="F:DNA binding"/>
    <property type="evidence" value="ECO:0007669"/>
    <property type="project" value="UniProtKB-KW"/>
</dbReference>
<name>A0ABR7E1N1_9BACT</name>
<dbReference type="Gene3D" id="4.10.520.10">
    <property type="entry name" value="IHF-like DNA-binding proteins"/>
    <property type="match status" value="1"/>
</dbReference>
<dbReference type="InterPro" id="IPR041607">
    <property type="entry name" value="HU-HIG"/>
</dbReference>
<gene>
    <name evidence="3" type="ORF">H8S77_12305</name>
</gene>
<sequence>MPLKYHLVQRLDKSKDAVAGSKLYYGQIRAQQKLEFNKLCEIISSYSTASRGDVMLVIDGLLYVMRQHLENGEVVQMGDFGNFRMVAGSKGTAVADDFTTSMFKKGRIVFTPGSMLKEITAKPKFEKIVPITSSGNSGSGSDRPEIE</sequence>
<dbReference type="InterPro" id="IPR005902">
    <property type="entry name" value="HU_DNA-bd_put"/>
</dbReference>
<dbReference type="Pfam" id="PF18291">
    <property type="entry name" value="HU-HIG"/>
    <property type="match status" value="1"/>
</dbReference>
<evidence type="ECO:0000256" key="1">
    <source>
        <dbReference type="ARBA" id="ARBA00023125"/>
    </source>
</evidence>
<feature type="domain" description="HU" evidence="2">
    <location>
        <begin position="1"/>
        <end position="127"/>
    </location>
</feature>
<evidence type="ECO:0000313" key="4">
    <source>
        <dbReference type="Proteomes" id="UP000644010"/>
    </source>
</evidence>
<evidence type="ECO:0000259" key="2">
    <source>
        <dbReference type="Pfam" id="PF18291"/>
    </source>
</evidence>
<comment type="caution">
    <text evidence="3">The sequence shown here is derived from an EMBL/GenBank/DDBJ whole genome shotgun (WGS) entry which is preliminary data.</text>
</comment>
<accession>A0ABR7E1N1</accession>
<dbReference type="InterPro" id="IPR010992">
    <property type="entry name" value="IHF-like_DNA-bd_dom_sf"/>
</dbReference>
<dbReference type="NCBIfam" id="TIGR01201">
    <property type="entry name" value="HU_rel"/>
    <property type="match status" value="1"/>
</dbReference>
<dbReference type="RefSeq" id="WP_186959624.1">
    <property type="nucleotide sequence ID" value="NZ_JACOOI010000012.1"/>
</dbReference>
<dbReference type="SUPFAM" id="SSF47729">
    <property type="entry name" value="IHF-like DNA-binding proteins"/>
    <property type="match status" value="1"/>
</dbReference>
<keyword evidence="4" id="KW-1185">Reference proteome</keyword>